<name>A0ABX8AXF4_9BACT</name>
<protein>
    <submittedName>
        <fullName evidence="1">Uncharacterized protein</fullName>
    </submittedName>
</protein>
<organism evidence="1 2">
    <name type="scientific">Chloracidobacterium sp. N</name>
    <dbReference type="NCBI Taxonomy" id="2821540"/>
    <lineage>
        <taxon>Bacteria</taxon>
        <taxon>Pseudomonadati</taxon>
        <taxon>Acidobacteriota</taxon>
        <taxon>Terriglobia</taxon>
        <taxon>Terriglobales</taxon>
        <taxon>Acidobacteriaceae</taxon>
        <taxon>Chloracidobacterium</taxon>
        <taxon>Chloracidobacterium aggregatum</taxon>
    </lineage>
</organism>
<keyword evidence="2" id="KW-1185">Reference proteome</keyword>
<gene>
    <name evidence="1" type="ORF">J8C05_08405</name>
</gene>
<dbReference type="Proteomes" id="UP000677668">
    <property type="component" value="Chromosome 1"/>
</dbReference>
<dbReference type="RefSeq" id="WP_211421771.1">
    <property type="nucleotide sequence ID" value="NZ_CP072642.1"/>
</dbReference>
<accession>A0ABX8AXF4</accession>
<reference evidence="1 2" key="1">
    <citation type="submission" date="2021-03" db="EMBL/GenBank/DDBJ databases">
        <title>Genomic and phenotypic characterization of Chloracidobacterium isolates provides evidence for multiple species.</title>
        <authorList>
            <person name="Saini M.K."/>
            <person name="Costas A.M.G."/>
            <person name="Tank M."/>
            <person name="Bryant D.A."/>
        </authorList>
    </citation>
    <scope>NUCLEOTIDE SEQUENCE [LARGE SCALE GENOMIC DNA]</scope>
    <source>
        <strain evidence="1 2">N</strain>
    </source>
</reference>
<evidence type="ECO:0000313" key="1">
    <source>
        <dbReference type="EMBL" id="QUV93387.1"/>
    </source>
</evidence>
<sequence length="466" mass="53156">MKRDDYRREFAAFQAARASARQAGWRQTSPFEPLPPPLHDRFSDLWSSTTVEALRRACQDDTSRPAVEQRGGQVLQTFAENWFIRAATRELDAELHRALTTPFITWQGQRHAATTVAGWLGPETDRATRQELTRRLEAHYASLVDLQAQRWELAAQAARQLGYDSLAAQAAAHTQRLCGEDLAAWTTACERFLAETDTAYRRAVAAARDTYPTDPFAHRRQRYLAEELLRGFGIRPWQQTSLTTTWHTTGITGVFRVRIPEDIRWAVAPPRGWQSWRGFLGELARVQQAAWTSPNLPVELRSHGDPAVAATWDWLFAGLLTDHRWLAGMLDLQLPPAVQRAMDAWRWHVVRQAAWRCIAWYGRATADWPLERLRTGFEQHLGETLSDWELYRELDLAAHAFGQLRGAWLAAALDDWLRTRYGLWPTSRRAGDDLVDLWNTGFRYPAGKLAKLVGVGPLTMEAFLAH</sequence>
<proteinExistence type="predicted"/>
<evidence type="ECO:0000313" key="2">
    <source>
        <dbReference type="Proteomes" id="UP000677668"/>
    </source>
</evidence>
<dbReference type="EMBL" id="CP072642">
    <property type="protein sequence ID" value="QUV93387.1"/>
    <property type="molecule type" value="Genomic_DNA"/>
</dbReference>